<comment type="caution">
    <text evidence="2">The sequence shown here is derived from an EMBL/GenBank/DDBJ whole genome shotgun (WGS) entry which is preliminary data.</text>
</comment>
<protein>
    <recommendedName>
        <fullName evidence="1">Peptidase S26 domain-containing protein</fullName>
    </recommendedName>
</protein>
<dbReference type="GO" id="GO:0004252">
    <property type="term" value="F:serine-type endopeptidase activity"/>
    <property type="evidence" value="ECO:0007669"/>
    <property type="project" value="InterPro"/>
</dbReference>
<organism evidence="2 3">
    <name type="scientific">Methylovulum psychrotolerans</name>
    <dbReference type="NCBI Taxonomy" id="1704499"/>
    <lineage>
        <taxon>Bacteria</taxon>
        <taxon>Pseudomonadati</taxon>
        <taxon>Pseudomonadota</taxon>
        <taxon>Gammaproteobacteria</taxon>
        <taxon>Methylococcales</taxon>
        <taxon>Methylococcaceae</taxon>
        <taxon>Methylovulum</taxon>
    </lineage>
</organism>
<dbReference type="RefSeq" id="WP_103975205.1">
    <property type="nucleotide sequence ID" value="NZ_PGFZ01000009.1"/>
</dbReference>
<dbReference type="EMBL" id="PGFZ01000009">
    <property type="protein sequence ID" value="POZ50660.1"/>
    <property type="molecule type" value="Genomic_DNA"/>
</dbReference>
<proteinExistence type="predicted"/>
<dbReference type="Proteomes" id="UP000237423">
    <property type="component" value="Unassembled WGS sequence"/>
</dbReference>
<dbReference type="InterPro" id="IPR019533">
    <property type="entry name" value="Peptidase_S26"/>
</dbReference>
<sequence>MLQLNELAVTVWRRTQAFMPKLLRHIRLHGLAWVLLVALASVIQANYRIAINRTPSLPYSVYVICLNDTVEPGGFIAFYWDNGKPYPDGTVFTKRLLAATGDKVTKHGRNFMVGNFTLLGKEYGMTGRKLFPNDQLQEGDNIIPAGKYFVAGDHEYSLDSRYSLLGLVDREEVIGRAYPIF</sequence>
<dbReference type="Pfam" id="PF10502">
    <property type="entry name" value="Peptidase_S26"/>
    <property type="match status" value="1"/>
</dbReference>
<accession>A0A2S5CIM1</accession>
<gene>
    <name evidence="2" type="ORF">AADEFJLK_03557</name>
</gene>
<dbReference type="GO" id="GO:0006465">
    <property type="term" value="P:signal peptide processing"/>
    <property type="evidence" value="ECO:0007669"/>
    <property type="project" value="InterPro"/>
</dbReference>
<dbReference type="SUPFAM" id="SSF51306">
    <property type="entry name" value="LexA/Signal peptidase"/>
    <property type="match status" value="1"/>
</dbReference>
<name>A0A2S5CIM1_9GAMM</name>
<evidence type="ECO:0000259" key="1">
    <source>
        <dbReference type="Pfam" id="PF10502"/>
    </source>
</evidence>
<evidence type="ECO:0000313" key="2">
    <source>
        <dbReference type="EMBL" id="POZ50660.1"/>
    </source>
</evidence>
<reference evidence="2 3" key="1">
    <citation type="submission" date="2017-11" db="EMBL/GenBank/DDBJ databases">
        <title>Draft Genome Sequence of Methylobacter psychrotolerans Sph1T, an Obligate Methanotroph from Low-Temperature Environments.</title>
        <authorList>
            <person name="Oshkin I.Y."/>
            <person name="Miroshnikov K."/>
            <person name="Belova S.E."/>
            <person name="Korzhenkov A."/>
            <person name="Toshchakov S.V."/>
            <person name="Dedysh S.N."/>
        </authorList>
    </citation>
    <scope>NUCLEOTIDE SEQUENCE [LARGE SCALE GENOMIC DNA]</scope>
    <source>
        <strain evidence="2 3">Sph1</strain>
    </source>
</reference>
<feature type="domain" description="Peptidase S26" evidence="1">
    <location>
        <begin position="24"/>
        <end position="178"/>
    </location>
</feature>
<dbReference type="InterPro" id="IPR036286">
    <property type="entry name" value="LexA/Signal_pep-like_sf"/>
</dbReference>
<dbReference type="AlphaFoldDB" id="A0A2S5CIM1"/>
<dbReference type="Gene3D" id="2.10.109.10">
    <property type="entry name" value="Umud Fragment, subunit A"/>
    <property type="match status" value="1"/>
</dbReference>
<evidence type="ECO:0000313" key="3">
    <source>
        <dbReference type="Proteomes" id="UP000237423"/>
    </source>
</evidence>